<evidence type="ECO:0000256" key="12">
    <source>
        <dbReference type="RuleBase" id="RU368025"/>
    </source>
</evidence>
<feature type="binding site" evidence="10">
    <location>
        <position position="169"/>
    </location>
    <ligand>
        <name>Ca(2+)</name>
        <dbReference type="ChEBI" id="CHEBI:29108"/>
        <label>2</label>
    </ligand>
</feature>
<dbReference type="RefSeq" id="XP_022617681.1">
    <property type="nucleotide sequence ID" value="XM_022761960.1"/>
</dbReference>
<evidence type="ECO:0000256" key="7">
    <source>
        <dbReference type="ARBA" id="ARBA00023157"/>
    </source>
</evidence>
<evidence type="ECO:0000256" key="4">
    <source>
        <dbReference type="ARBA" id="ARBA00022729"/>
    </source>
</evidence>
<keyword evidence="6 10" id="KW-0106">Calcium</keyword>
<dbReference type="GeneID" id="111234052"/>
<evidence type="ECO:0000256" key="1">
    <source>
        <dbReference type="ARBA" id="ARBA00000368"/>
    </source>
</evidence>
<dbReference type="GO" id="GO:0046872">
    <property type="term" value="F:metal ion binding"/>
    <property type="evidence" value="ECO:0007669"/>
    <property type="project" value="UniProtKB-KW"/>
</dbReference>
<reference evidence="13" key="1">
    <citation type="submission" date="2025-08" db="UniProtKB">
        <authorList>
            <consortium name="Ensembl"/>
        </authorList>
    </citation>
    <scope>IDENTIFICATION</scope>
</reference>
<keyword evidence="5 12" id="KW-0378">Hydrolase</keyword>
<evidence type="ECO:0000256" key="11">
    <source>
        <dbReference type="PIRSR" id="PIRSR602640-3"/>
    </source>
</evidence>
<proteinExistence type="inferred from homology"/>
<evidence type="ECO:0000313" key="14">
    <source>
        <dbReference type="Proteomes" id="UP000261420"/>
    </source>
</evidence>
<dbReference type="InterPro" id="IPR051288">
    <property type="entry name" value="Serum_paraoxonase/arylesterase"/>
</dbReference>
<keyword evidence="4" id="KW-0732">Signal</keyword>
<dbReference type="AlphaFoldDB" id="A0A3B4UKE3"/>
<keyword evidence="14" id="KW-1185">Reference proteome</keyword>
<dbReference type="SUPFAM" id="SSF63829">
    <property type="entry name" value="Calcium-dependent phosphotriesterase"/>
    <property type="match status" value="1"/>
</dbReference>
<feature type="binding site" evidence="10">
    <location>
        <position position="269"/>
    </location>
    <ligand>
        <name>Ca(2+)</name>
        <dbReference type="ChEBI" id="CHEBI:29108"/>
        <label>1</label>
        <note>catalytic</note>
    </ligand>
</feature>
<keyword evidence="8 12" id="KW-0325">Glycoprotein</keyword>
<dbReference type="Proteomes" id="UP000261420">
    <property type="component" value="Unplaced"/>
</dbReference>
<dbReference type="PANTHER" id="PTHR11799:SF12">
    <property type="entry name" value="PARAOXONASE-RELATED"/>
    <property type="match status" value="1"/>
</dbReference>
<keyword evidence="7 11" id="KW-1015">Disulfide bond</keyword>
<evidence type="ECO:0000256" key="3">
    <source>
        <dbReference type="ARBA" id="ARBA00022723"/>
    </source>
</evidence>
<comment type="cofactor">
    <cofactor evidence="10 12">
        <name>Ca(2+)</name>
        <dbReference type="ChEBI" id="CHEBI:29108"/>
    </cofactor>
    <text evidence="10 12">Binds 2 calcium ions per subunit.</text>
</comment>
<comment type="similarity">
    <text evidence="2 12">Belongs to the paraoxonase family.</text>
</comment>
<feature type="binding site" evidence="10">
    <location>
        <position position="56"/>
    </location>
    <ligand>
        <name>Ca(2+)</name>
        <dbReference type="ChEBI" id="CHEBI:29108"/>
        <label>1</label>
        <note>catalytic</note>
    </ligand>
</feature>
<accession>A0A3B4UKE3</accession>
<feature type="binding site" evidence="10">
    <location>
        <position position="224"/>
    </location>
    <ligand>
        <name>Ca(2+)</name>
        <dbReference type="ChEBI" id="CHEBI:29108"/>
        <label>1</label>
        <note>catalytic</note>
    </ligand>
</feature>
<dbReference type="PRINTS" id="PR01785">
    <property type="entry name" value="PARAOXONASE"/>
</dbReference>
<sequence length="356" mass="39633">MAAMRKVLLAALVAAFAAFIGHRFLKLKEMTLASREVEVKHLKCHYLNNIEYGAEDITILKDGLAFLSTGLKYPGLPSFSDDPGKMYILDLLHPKPTPVQLQIKGELDLSSFNPHGISVYTDETDGSVYLFVVNHPQHKSQVEIFRFVAEDTLVHLKTITHHLLHSVNDIVAVGVESFYATNDHYFINTALNSLTIILGMPWCNVVYYSPEEVRVAADGIMSSNGINISPDKRYIYVSDIIDHEINIFERQEGEQLVYIKSVAVGSLCDNIEVDHKTGDIWLGCHPNAMKLSTFDPKDPPGSEVIQIKNIHSEQPVVSREYVDNGHVLMASAVAAPYEGKLLIGSVFHKALCCDLK</sequence>
<dbReference type="OMA" id="KHLNCHY"/>
<feature type="binding site" evidence="10">
    <location>
        <position position="117"/>
    </location>
    <ligand>
        <name>Ca(2+)</name>
        <dbReference type="ChEBI" id="CHEBI:29108"/>
        <label>2</label>
    </ligand>
</feature>
<feature type="binding site" evidence="10">
    <location>
        <position position="55"/>
    </location>
    <ligand>
        <name>Ca(2+)</name>
        <dbReference type="ChEBI" id="CHEBI:29108"/>
        <label>1</label>
        <note>catalytic</note>
    </ligand>
</feature>
<evidence type="ECO:0000256" key="9">
    <source>
        <dbReference type="PIRSR" id="PIRSR602640-1"/>
    </source>
</evidence>
<dbReference type="FunFam" id="2.120.10.30:FF:000023">
    <property type="entry name" value="Serum paraoxonase/arylesterase 2"/>
    <property type="match status" value="1"/>
</dbReference>
<feature type="binding site" evidence="10">
    <location>
        <position position="168"/>
    </location>
    <ligand>
        <name>Ca(2+)</name>
        <dbReference type="ChEBI" id="CHEBI:29108"/>
        <label>1</label>
        <note>catalytic</note>
    </ligand>
</feature>
<reference evidence="13" key="2">
    <citation type="submission" date="2025-09" db="UniProtKB">
        <authorList>
            <consortium name="Ensembl"/>
        </authorList>
    </citation>
    <scope>IDENTIFICATION</scope>
</reference>
<evidence type="ECO:0000256" key="5">
    <source>
        <dbReference type="ARBA" id="ARBA00022801"/>
    </source>
</evidence>
<feature type="disulfide bond" description="In form B" evidence="11">
    <location>
        <begin position="44"/>
        <end position="353"/>
    </location>
</feature>
<evidence type="ECO:0000256" key="8">
    <source>
        <dbReference type="ARBA" id="ARBA00023180"/>
    </source>
</evidence>
<dbReference type="KEGG" id="sdu:111234052"/>
<feature type="active site" description="Proton acceptor" evidence="9">
    <location>
        <position position="115"/>
    </location>
</feature>
<evidence type="ECO:0000256" key="2">
    <source>
        <dbReference type="ARBA" id="ARBA00008595"/>
    </source>
</evidence>
<dbReference type="Ensembl" id="ENSSDUT00000019166.1">
    <property type="protein sequence ID" value="ENSSDUP00000018827.1"/>
    <property type="gene ID" value="ENSSDUG00000013747.1"/>
</dbReference>
<evidence type="ECO:0000256" key="10">
    <source>
        <dbReference type="PIRSR" id="PIRSR602640-2"/>
    </source>
</evidence>
<dbReference type="Gene3D" id="2.120.10.30">
    <property type="entry name" value="TolB, C-terminal domain"/>
    <property type="match status" value="1"/>
</dbReference>
<feature type="binding site" evidence="10">
    <location>
        <position position="270"/>
    </location>
    <ligand>
        <name>Ca(2+)</name>
        <dbReference type="ChEBI" id="CHEBI:29108"/>
        <label>1</label>
        <note>catalytic</note>
    </ligand>
</feature>
<evidence type="ECO:0000256" key="6">
    <source>
        <dbReference type="ARBA" id="ARBA00022837"/>
    </source>
</evidence>
<organism evidence="13 14">
    <name type="scientific">Seriola dumerili</name>
    <name type="common">Greater amberjack</name>
    <name type="synonym">Caranx dumerili</name>
    <dbReference type="NCBI Taxonomy" id="41447"/>
    <lineage>
        <taxon>Eukaryota</taxon>
        <taxon>Metazoa</taxon>
        <taxon>Chordata</taxon>
        <taxon>Craniata</taxon>
        <taxon>Vertebrata</taxon>
        <taxon>Euteleostomi</taxon>
        <taxon>Actinopterygii</taxon>
        <taxon>Neopterygii</taxon>
        <taxon>Teleostei</taxon>
        <taxon>Neoteleostei</taxon>
        <taxon>Acanthomorphata</taxon>
        <taxon>Carangaria</taxon>
        <taxon>Carangiformes</taxon>
        <taxon>Carangidae</taxon>
        <taxon>Seriola</taxon>
    </lineage>
</organism>
<dbReference type="PANTHER" id="PTHR11799">
    <property type="entry name" value="PARAOXONASE"/>
    <property type="match status" value="1"/>
</dbReference>
<comment type="catalytic activity">
    <reaction evidence="1 12">
        <text>a phenyl acetate + H2O = a phenol + acetate + H(+)</text>
        <dbReference type="Rhea" id="RHEA:17309"/>
        <dbReference type="ChEBI" id="CHEBI:15377"/>
        <dbReference type="ChEBI" id="CHEBI:15378"/>
        <dbReference type="ChEBI" id="CHEBI:30089"/>
        <dbReference type="ChEBI" id="CHEBI:33853"/>
        <dbReference type="ChEBI" id="CHEBI:140310"/>
        <dbReference type="EC" id="3.1.1.2"/>
    </reaction>
</comment>
<dbReference type="EC" id="3.1.1.2" evidence="12"/>
<dbReference type="STRING" id="41447.ENSSDUP00000018827"/>
<dbReference type="InterPro" id="IPR002640">
    <property type="entry name" value="Arylesterase"/>
</dbReference>
<dbReference type="Pfam" id="PF01731">
    <property type="entry name" value="Arylesterase"/>
    <property type="match status" value="1"/>
</dbReference>
<name>A0A3B4UKE3_SERDU</name>
<dbReference type="GO" id="GO:0004064">
    <property type="term" value="F:arylesterase activity"/>
    <property type="evidence" value="ECO:0007669"/>
    <property type="project" value="UniProtKB-UniRule"/>
</dbReference>
<evidence type="ECO:0000313" key="13">
    <source>
        <dbReference type="Ensembl" id="ENSSDUP00000018827.1"/>
    </source>
</evidence>
<dbReference type="InterPro" id="IPR011042">
    <property type="entry name" value="6-blade_b-propeller_TolB-like"/>
</dbReference>
<dbReference type="GeneTree" id="ENSGT00390000008932"/>
<protein>
    <recommendedName>
        <fullName evidence="12">Paraoxonase</fullName>
        <ecNumber evidence="12">3.1.1.2</ecNumber>
    </recommendedName>
</protein>
<keyword evidence="3 10" id="KW-0479">Metal-binding</keyword>